<name>A0ABR8DK21_9NOSO</name>
<dbReference type="EMBL" id="JACJSI010000009">
    <property type="protein sequence ID" value="MBD2529338.1"/>
    <property type="molecule type" value="Genomic_DNA"/>
</dbReference>
<reference evidence="1 2" key="1">
    <citation type="journal article" date="2020" name="ISME J.">
        <title>Comparative genomics reveals insights into cyanobacterial evolution and habitat adaptation.</title>
        <authorList>
            <person name="Chen M.Y."/>
            <person name="Teng W.K."/>
            <person name="Zhao L."/>
            <person name="Hu C.X."/>
            <person name="Zhou Y.K."/>
            <person name="Han B.P."/>
            <person name="Song L.R."/>
            <person name="Shu W.S."/>
        </authorList>
    </citation>
    <scope>NUCLEOTIDE SEQUENCE [LARGE SCALE GENOMIC DNA]</scope>
    <source>
        <strain evidence="1 2">FACHB-838</strain>
    </source>
</reference>
<proteinExistence type="predicted"/>
<accession>A0ABR8DK21</accession>
<dbReference type="RefSeq" id="WP_190939944.1">
    <property type="nucleotide sequence ID" value="NZ_JACJSI010000009.1"/>
</dbReference>
<gene>
    <name evidence="1" type="ORF">H6G97_07045</name>
</gene>
<organism evidence="1 2">
    <name type="scientific">Nostoc flagelliforme FACHB-838</name>
    <dbReference type="NCBI Taxonomy" id="2692904"/>
    <lineage>
        <taxon>Bacteria</taxon>
        <taxon>Bacillati</taxon>
        <taxon>Cyanobacteriota</taxon>
        <taxon>Cyanophyceae</taxon>
        <taxon>Nostocales</taxon>
        <taxon>Nostocaceae</taxon>
        <taxon>Nostoc</taxon>
    </lineage>
</organism>
<evidence type="ECO:0000313" key="1">
    <source>
        <dbReference type="EMBL" id="MBD2529338.1"/>
    </source>
</evidence>
<sequence>MQQGEIVDHLGGTDFYTDSLTPTEHLEKLGIAGLILGHHWMSDRLTTDYYHWQNLFSCG</sequence>
<keyword evidence="2" id="KW-1185">Reference proteome</keyword>
<comment type="caution">
    <text evidence="1">The sequence shown here is derived from an EMBL/GenBank/DDBJ whole genome shotgun (WGS) entry which is preliminary data.</text>
</comment>
<protein>
    <submittedName>
        <fullName evidence="1">Uncharacterized protein</fullName>
    </submittedName>
</protein>
<dbReference type="Proteomes" id="UP000623440">
    <property type="component" value="Unassembled WGS sequence"/>
</dbReference>
<evidence type="ECO:0000313" key="2">
    <source>
        <dbReference type="Proteomes" id="UP000623440"/>
    </source>
</evidence>